<sequence length="248" mass="28535">MIAIGNFFFKYRNFLFIFLYLALFIPSPQIFRESEFGANYYLYPLIIGLFITVLGQLIRGVAISLAYIVRGGLNKKVHADDLVTEGFFNHGRNPLYVGNILMLVGVGILMNSVVFMCVFIPLFLFIYQAIVLAEENFLRGKFGKQFDEYCARVNRWWINFGGLHKTIGSMAFNGKRWLIKEYNTQTVWMLGIVVILLYFYNYNNSMDNPILTGGDTVLRDKIGISALVVLAAYYVIIRYLKKSGKWRA</sequence>
<keyword evidence="7" id="KW-1185">Reference proteome</keyword>
<keyword evidence="3 5" id="KW-1133">Transmembrane helix</keyword>
<dbReference type="InterPro" id="IPR007318">
    <property type="entry name" value="Phopholipid_MeTrfase"/>
</dbReference>
<dbReference type="EMBL" id="SJSK01000002">
    <property type="protein sequence ID" value="TCC91626.1"/>
    <property type="molecule type" value="Genomic_DNA"/>
</dbReference>
<feature type="transmembrane region" description="Helical" evidence="5">
    <location>
        <begin position="222"/>
        <end position="240"/>
    </location>
</feature>
<evidence type="ECO:0000313" key="7">
    <source>
        <dbReference type="Proteomes" id="UP000292884"/>
    </source>
</evidence>
<comment type="caution">
    <text evidence="6">The sequence shown here is derived from an EMBL/GenBank/DDBJ whole genome shotgun (WGS) entry which is preliminary data.</text>
</comment>
<dbReference type="AlphaFoldDB" id="A0A4V2MIT7"/>
<evidence type="ECO:0000256" key="5">
    <source>
        <dbReference type="SAM" id="Phobius"/>
    </source>
</evidence>
<gene>
    <name evidence="6" type="ORF">EZ428_07630</name>
</gene>
<dbReference type="Pfam" id="PF04191">
    <property type="entry name" value="PEMT"/>
    <property type="match status" value="1"/>
</dbReference>
<keyword evidence="6" id="KW-0808">Transferase</keyword>
<dbReference type="PANTHER" id="PTHR12714">
    <property type="entry name" value="PROTEIN-S ISOPRENYLCYSTEINE O-METHYLTRANSFERASE"/>
    <property type="match status" value="1"/>
</dbReference>
<accession>A0A4V2MIT7</accession>
<keyword evidence="2 5" id="KW-0812">Transmembrane</keyword>
<dbReference type="Proteomes" id="UP000292884">
    <property type="component" value="Unassembled WGS sequence"/>
</dbReference>
<dbReference type="GO" id="GO:0012505">
    <property type="term" value="C:endomembrane system"/>
    <property type="evidence" value="ECO:0007669"/>
    <property type="project" value="UniProtKB-SubCell"/>
</dbReference>
<organism evidence="6 7">
    <name type="scientific">Pedobacter frigiditerrae</name>
    <dbReference type="NCBI Taxonomy" id="2530452"/>
    <lineage>
        <taxon>Bacteria</taxon>
        <taxon>Pseudomonadati</taxon>
        <taxon>Bacteroidota</taxon>
        <taxon>Sphingobacteriia</taxon>
        <taxon>Sphingobacteriales</taxon>
        <taxon>Sphingobacteriaceae</taxon>
        <taxon>Pedobacter</taxon>
    </lineage>
</organism>
<proteinExistence type="predicted"/>
<evidence type="ECO:0000313" key="6">
    <source>
        <dbReference type="EMBL" id="TCC91626.1"/>
    </source>
</evidence>
<feature type="transmembrane region" description="Helical" evidence="5">
    <location>
        <begin position="186"/>
        <end position="202"/>
    </location>
</feature>
<evidence type="ECO:0000256" key="1">
    <source>
        <dbReference type="ARBA" id="ARBA00004127"/>
    </source>
</evidence>
<feature type="transmembrane region" description="Helical" evidence="5">
    <location>
        <begin position="42"/>
        <end position="69"/>
    </location>
</feature>
<protein>
    <submittedName>
        <fullName evidence="6">Isoprenylcysteine carboxylmethyltransferase family protein</fullName>
    </submittedName>
</protein>
<dbReference type="OrthoDB" id="9809773at2"/>
<dbReference type="GO" id="GO:0008168">
    <property type="term" value="F:methyltransferase activity"/>
    <property type="evidence" value="ECO:0007669"/>
    <property type="project" value="UniProtKB-KW"/>
</dbReference>
<feature type="transmembrane region" description="Helical" evidence="5">
    <location>
        <begin position="100"/>
        <end position="130"/>
    </location>
</feature>
<evidence type="ECO:0000256" key="3">
    <source>
        <dbReference type="ARBA" id="ARBA00022989"/>
    </source>
</evidence>
<dbReference type="RefSeq" id="WP_131552565.1">
    <property type="nucleotide sequence ID" value="NZ_SJSK01000002.1"/>
</dbReference>
<evidence type="ECO:0000256" key="4">
    <source>
        <dbReference type="ARBA" id="ARBA00023136"/>
    </source>
</evidence>
<dbReference type="GO" id="GO:0032259">
    <property type="term" value="P:methylation"/>
    <property type="evidence" value="ECO:0007669"/>
    <property type="project" value="UniProtKB-KW"/>
</dbReference>
<dbReference type="Gene3D" id="1.20.120.1630">
    <property type="match status" value="1"/>
</dbReference>
<reference evidence="6 7" key="1">
    <citation type="submission" date="2019-02" db="EMBL/GenBank/DDBJ databases">
        <title>Pedobacter sp. RP-1-13 sp. nov., isolated from Arctic soil.</title>
        <authorList>
            <person name="Dahal R.H."/>
        </authorList>
    </citation>
    <scope>NUCLEOTIDE SEQUENCE [LARGE SCALE GENOMIC DNA]</scope>
    <source>
        <strain evidence="6 7">RP-1-13</strain>
    </source>
</reference>
<comment type="subcellular location">
    <subcellularLocation>
        <location evidence="1">Endomembrane system</location>
        <topology evidence="1">Multi-pass membrane protein</topology>
    </subcellularLocation>
</comment>
<evidence type="ECO:0000256" key="2">
    <source>
        <dbReference type="ARBA" id="ARBA00022692"/>
    </source>
</evidence>
<keyword evidence="4 5" id="KW-0472">Membrane</keyword>
<dbReference type="PANTHER" id="PTHR12714:SF9">
    <property type="entry name" value="PROTEIN-S-ISOPRENYLCYSTEINE O-METHYLTRANSFERASE"/>
    <property type="match status" value="1"/>
</dbReference>
<keyword evidence="6" id="KW-0489">Methyltransferase</keyword>
<name>A0A4V2MIT7_9SPHI</name>